<keyword evidence="3" id="KW-1185">Reference proteome</keyword>
<dbReference type="OrthoDB" id="6023584at2"/>
<accession>A0A0A0EZG8</accession>
<proteinExistence type="predicted"/>
<comment type="caution">
    <text evidence="2">The sequence shown here is derived from an EMBL/GenBank/DDBJ whole genome shotgun (WGS) entry which is preliminary data.</text>
</comment>
<name>A0A0A0EZG8_9GAMM</name>
<feature type="chain" id="PRO_5001969350" evidence="1">
    <location>
        <begin position="20"/>
        <end position="146"/>
    </location>
</feature>
<keyword evidence="1" id="KW-0732">Signal</keyword>
<sequence length="146" mass="15917">MIKPILCLTLLVAAGAVQAQEAAGCPKLPDNAVLAWEHRAGAGTDFCRALRADGTEAFGVYIAAKAPFEPKRGNRVEQDTIDGHAIYWYRSEVAGRPNVETRETLVELPDGRVAHIWLQASSAEGLKEEIATARSLRFQTERLSSN</sequence>
<evidence type="ECO:0000313" key="3">
    <source>
        <dbReference type="Proteomes" id="UP000029998"/>
    </source>
</evidence>
<reference evidence="2 3" key="1">
    <citation type="submission" date="2013-08" db="EMBL/GenBank/DDBJ databases">
        <title>Genome sequencing of Lysobacter.</title>
        <authorList>
            <person name="Zhang S."/>
            <person name="Wang G."/>
        </authorList>
    </citation>
    <scope>NUCLEOTIDE SEQUENCE [LARGE SCALE GENOMIC DNA]</scope>
    <source>
        <strain evidence="2 3">GH1-9</strain>
    </source>
</reference>
<gene>
    <name evidence="2" type="ORF">N800_14055</name>
</gene>
<organism evidence="2 3">
    <name type="scientific">Lysobacter daejeonensis GH1-9</name>
    <dbReference type="NCBI Taxonomy" id="1385517"/>
    <lineage>
        <taxon>Bacteria</taxon>
        <taxon>Pseudomonadati</taxon>
        <taxon>Pseudomonadota</taxon>
        <taxon>Gammaproteobacteria</taxon>
        <taxon>Lysobacterales</taxon>
        <taxon>Lysobacteraceae</taxon>
        <taxon>Aerolutibacter</taxon>
    </lineage>
</organism>
<dbReference type="AlphaFoldDB" id="A0A0A0EZG8"/>
<dbReference type="eggNOG" id="ENOG5031NZ9">
    <property type="taxonomic scope" value="Bacteria"/>
</dbReference>
<evidence type="ECO:0000256" key="1">
    <source>
        <dbReference type="SAM" id="SignalP"/>
    </source>
</evidence>
<protein>
    <submittedName>
        <fullName evidence="2">Uncharacterized protein</fullName>
    </submittedName>
</protein>
<evidence type="ECO:0000313" key="2">
    <source>
        <dbReference type="EMBL" id="KGM55443.1"/>
    </source>
</evidence>
<dbReference type="EMBL" id="AVPU01000005">
    <property type="protein sequence ID" value="KGM55443.1"/>
    <property type="molecule type" value="Genomic_DNA"/>
</dbReference>
<dbReference type="Proteomes" id="UP000029998">
    <property type="component" value="Unassembled WGS sequence"/>
</dbReference>
<dbReference type="RefSeq" id="WP_156962872.1">
    <property type="nucleotide sequence ID" value="NZ_AVPU01000005.1"/>
</dbReference>
<feature type="signal peptide" evidence="1">
    <location>
        <begin position="1"/>
        <end position="19"/>
    </location>
</feature>